<feature type="region of interest" description="Disordered" evidence="1">
    <location>
        <begin position="1"/>
        <end position="21"/>
    </location>
</feature>
<sequence length="64" mass="7431">MSDELLFHSKPQSGNPFPTYHVKQLRDKTPSRTIILPLIRQDLSVSAKYAQECHRLTYPVEHPD</sequence>
<proteinExistence type="predicted"/>
<dbReference type="AlphaFoldDB" id="A0A655VDH3"/>
<accession>A0A655VDH3</accession>
<gene>
    <name evidence="2" type="ORF">ERS013201_00552</name>
</gene>
<evidence type="ECO:0000256" key="1">
    <source>
        <dbReference type="SAM" id="MobiDB-lite"/>
    </source>
</evidence>
<name>A0A655VDH3_VIBCL</name>
<protein>
    <submittedName>
        <fullName evidence="2">Uncharacterized protein</fullName>
    </submittedName>
</protein>
<evidence type="ECO:0000313" key="2">
    <source>
        <dbReference type="EMBL" id="CSB65630.1"/>
    </source>
</evidence>
<evidence type="ECO:0000313" key="3">
    <source>
        <dbReference type="Proteomes" id="UP000046067"/>
    </source>
</evidence>
<dbReference type="Proteomes" id="UP000046067">
    <property type="component" value="Unassembled WGS sequence"/>
</dbReference>
<dbReference type="EMBL" id="CWQJ01000003">
    <property type="protein sequence ID" value="CSB65630.1"/>
    <property type="molecule type" value="Genomic_DNA"/>
</dbReference>
<organism evidence="2 3">
    <name type="scientific">Vibrio cholerae</name>
    <dbReference type="NCBI Taxonomy" id="666"/>
    <lineage>
        <taxon>Bacteria</taxon>
        <taxon>Pseudomonadati</taxon>
        <taxon>Pseudomonadota</taxon>
        <taxon>Gammaproteobacteria</taxon>
        <taxon>Vibrionales</taxon>
        <taxon>Vibrionaceae</taxon>
        <taxon>Vibrio</taxon>
    </lineage>
</organism>
<reference evidence="2 3" key="1">
    <citation type="submission" date="2015-07" db="EMBL/GenBank/DDBJ databases">
        <authorList>
            <consortium name="Pathogen Informatics"/>
        </authorList>
    </citation>
    <scope>NUCLEOTIDE SEQUENCE [LARGE SCALE GENOMIC DNA]</scope>
    <source>
        <strain evidence="2 3">A325</strain>
    </source>
</reference>